<reference evidence="6" key="1">
    <citation type="submission" date="2016-10" db="EMBL/GenBank/DDBJ databases">
        <authorList>
            <person name="Varghese N."/>
            <person name="Submissions S."/>
        </authorList>
    </citation>
    <scope>NUCLEOTIDE SEQUENCE [LARGE SCALE GENOMIC DNA]</scope>
    <source>
        <strain evidence="6">DSM 21424</strain>
    </source>
</reference>
<dbReference type="InterPro" id="IPR005584">
    <property type="entry name" value="DNA_gyrase_inhibitor_YacG"/>
</dbReference>
<feature type="compositionally biased region" description="Basic and acidic residues" evidence="4">
    <location>
        <begin position="51"/>
        <end position="64"/>
    </location>
</feature>
<dbReference type="EMBL" id="FNAT01000007">
    <property type="protein sequence ID" value="SDF11624.1"/>
    <property type="molecule type" value="Genomic_DNA"/>
</dbReference>
<feature type="binding site" evidence="3">
    <location>
        <position position="3"/>
    </location>
    <ligand>
        <name>Zn(2+)</name>
        <dbReference type="ChEBI" id="CHEBI:29105"/>
    </ligand>
</feature>
<dbReference type="SUPFAM" id="SSF57716">
    <property type="entry name" value="Glucocorticoid receptor-like (DNA-binding domain)"/>
    <property type="match status" value="1"/>
</dbReference>
<feature type="binding site" evidence="3">
    <location>
        <position position="22"/>
    </location>
    <ligand>
        <name>Zn(2+)</name>
        <dbReference type="ChEBI" id="CHEBI:29105"/>
    </ligand>
</feature>
<feature type="binding site" evidence="3">
    <location>
        <position position="18"/>
    </location>
    <ligand>
        <name>Zn(2+)</name>
        <dbReference type="ChEBI" id="CHEBI:29105"/>
    </ligand>
</feature>
<organism evidence="5 6">
    <name type="scientific">Limimaricola pyoseonensis</name>
    <dbReference type="NCBI Taxonomy" id="521013"/>
    <lineage>
        <taxon>Bacteria</taxon>
        <taxon>Pseudomonadati</taxon>
        <taxon>Pseudomonadota</taxon>
        <taxon>Alphaproteobacteria</taxon>
        <taxon>Rhodobacterales</taxon>
        <taxon>Paracoccaceae</taxon>
        <taxon>Limimaricola</taxon>
    </lineage>
</organism>
<name>A0A1G7IGH0_9RHOB</name>
<dbReference type="PANTHER" id="PTHR36150">
    <property type="entry name" value="DNA GYRASE INHIBITOR YACG"/>
    <property type="match status" value="1"/>
</dbReference>
<comment type="cofactor">
    <cofactor evidence="3">
        <name>Zn(2+)</name>
        <dbReference type="ChEBI" id="CHEBI:29105"/>
    </cofactor>
    <text evidence="3">Binds 1 zinc ion.</text>
</comment>
<evidence type="ECO:0000256" key="3">
    <source>
        <dbReference type="HAMAP-Rule" id="MF_00649"/>
    </source>
</evidence>
<dbReference type="STRING" id="521013.SAMN04488567_3452"/>
<comment type="function">
    <text evidence="3">Inhibits all the catalytic activities of DNA gyrase by preventing its interaction with DNA. Acts by binding directly to the C-terminal domain of GyrB, which probably disrupts DNA binding by the gyrase.</text>
</comment>
<dbReference type="PANTHER" id="PTHR36150:SF1">
    <property type="entry name" value="DNA GYRASE INHIBITOR YACG"/>
    <property type="match status" value="1"/>
</dbReference>
<evidence type="ECO:0000256" key="2">
    <source>
        <dbReference type="ARBA" id="ARBA00022833"/>
    </source>
</evidence>
<dbReference type="HAMAP" id="MF_00649">
    <property type="entry name" value="DNA_gyrase_inhibitor_YacG"/>
    <property type="match status" value="1"/>
</dbReference>
<dbReference type="Proteomes" id="UP000198922">
    <property type="component" value="Unassembled WGS sequence"/>
</dbReference>
<proteinExistence type="inferred from homology"/>
<dbReference type="InterPro" id="IPR013088">
    <property type="entry name" value="Znf_NHR/GATA"/>
</dbReference>
<dbReference type="GO" id="GO:0006355">
    <property type="term" value="P:regulation of DNA-templated transcription"/>
    <property type="evidence" value="ECO:0007669"/>
    <property type="project" value="InterPro"/>
</dbReference>
<dbReference type="RefSeq" id="WP_090114031.1">
    <property type="nucleotide sequence ID" value="NZ_FNAT01000007.1"/>
</dbReference>
<comment type="similarity">
    <text evidence="3">Belongs to the DNA gyrase inhibitor YacG family.</text>
</comment>
<dbReference type="Gene3D" id="3.30.50.10">
    <property type="entry name" value="Erythroid Transcription Factor GATA-1, subunit A"/>
    <property type="match status" value="1"/>
</dbReference>
<dbReference type="Pfam" id="PF03884">
    <property type="entry name" value="YacG"/>
    <property type="match status" value="1"/>
</dbReference>
<dbReference type="GO" id="GO:0008270">
    <property type="term" value="F:zinc ion binding"/>
    <property type="evidence" value="ECO:0007669"/>
    <property type="project" value="UniProtKB-UniRule"/>
</dbReference>
<evidence type="ECO:0000313" key="5">
    <source>
        <dbReference type="EMBL" id="SDF11624.1"/>
    </source>
</evidence>
<protein>
    <recommendedName>
        <fullName evidence="3">DNA gyrase inhibitor YacG</fullName>
    </recommendedName>
</protein>
<accession>A0A1G7IGH0</accession>
<feature type="binding site" evidence="3">
    <location>
        <position position="6"/>
    </location>
    <ligand>
        <name>Zn(2+)</name>
        <dbReference type="ChEBI" id="CHEBI:29105"/>
    </ligand>
</feature>
<dbReference type="OrthoDB" id="9809663at2"/>
<evidence type="ECO:0000256" key="1">
    <source>
        <dbReference type="ARBA" id="ARBA00022723"/>
    </source>
</evidence>
<feature type="region of interest" description="Disordered" evidence="4">
    <location>
        <begin position="38"/>
        <end position="64"/>
    </location>
</feature>
<evidence type="ECO:0000313" key="6">
    <source>
        <dbReference type="Proteomes" id="UP000198922"/>
    </source>
</evidence>
<evidence type="ECO:0000256" key="4">
    <source>
        <dbReference type="SAM" id="MobiDB-lite"/>
    </source>
</evidence>
<keyword evidence="1 3" id="KW-0479">Metal-binding</keyword>
<sequence length="64" mass="6917">MACPICGKPGVETYRPFCSKRCADIDLGKWLGGAYAVPSHDPEDAEQAAEEAARQADRDEGKPH</sequence>
<keyword evidence="6" id="KW-1185">Reference proteome</keyword>
<dbReference type="GO" id="GO:0008657">
    <property type="term" value="F:DNA topoisomerase type II (double strand cut, ATP-hydrolyzing) inhibitor activity"/>
    <property type="evidence" value="ECO:0007669"/>
    <property type="project" value="UniProtKB-UniRule"/>
</dbReference>
<gene>
    <name evidence="3" type="primary">yacG</name>
    <name evidence="5" type="ORF">SAMN04488567_3452</name>
</gene>
<keyword evidence="2 3" id="KW-0862">Zinc</keyword>
<comment type="subunit">
    <text evidence="3">Interacts with GyrB.</text>
</comment>
<dbReference type="AlphaFoldDB" id="A0A1G7IGH0"/>